<sequence>MTVPEIQIWEKFVYDRKGIFDFSSYTFVIQKRLEFNDFVALLKSLNIEARCEEYIREVKSQPRVGFGQYKGMQYSDLADSYMIWLKTNYRGYDRELIDAELKKRNL</sequence>
<protein>
    <submittedName>
        <fullName evidence="1">Uncharacterized protein</fullName>
    </submittedName>
</protein>
<dbReference type="Proteomes" id="UP000006431">
    <property type="component" value="Unassembled WGS sequence"/>
</dbReference>
<keyword evidence="2" id="KW-1185">Reference proteome</keyword>
<proteinExistence type="predicted"/>
<dbReference type="PATRIC" id="fig|929558.5.peg.2630"/>
<dbReference type="EMBL" id="AFRZ01000001">
    <property type="protein sequence ID" value="EHP31163.1"/>
    <property type="molecule type" value="Genomic_DNA"/>
</dbReference>
<organism evidence="1 2">
    <name type="scientific">Sulfurimonas gotlandica (strain DSM 19862 / JCM 16533 / GD1)</name>
    <dbReference type="NCBI Taxonomy" id="929558"/>
    <lineage>
        <taxon>Bacteria</taxon>
        <taxon>Pseudomonadati</taxon>
        <taxon>Campylobacterota</taxon>
        <taxon>Epsilonproteobacteria</taxon>
        <taxon>Campylobacterales</taxon>
        <taxon>Sulfurimonadaceae</taxon>
        <taxon>Sulfurimonas</taxon>
    </lineage>
</organism>
<accession>H1FSP5</accession>
<evidence type="ECO:0000313" key="1">
    <source>
        <dbReference type="EMBL" id="EHP31163.1"/>
    </source>
</evidence>
<name>H1FSP5_SULGG</name>
<reference evidence="1 2" key="1">
    <citation type="journal article" date="2012" name="Proc. Natl. Acad. Sci. U.S.A.">
        <title>Genome and physiology of a model Epsilonproteobacterium responsible for sulfide detoxification in marine oxygen depletion zones.</title>
        <authorList>
            <person name="Grote J."/>
            <person name="Schott T."/>
            <person name="Bruckner C.G."/>
            <person name="Glockner F.O."/>
            <person name="Jost G."/>
            <person name="Teeling H."/>
            <person name="Labrenz M."/>
            <person name="Jurgens K."/>
        </authorList>
    </citation>
    <scope>NUCLEOTIDE SEQUENCE [LARGE SCALE GENOMIC DNA]</scope>
    <source>
        <strain evidence="1 2">GD1</strain>
    </source>
</reference>
<gene>
    <name evidence="1" type="ORF">SMGD1_2641</name>
</gene>
<dbReference type="AlphaFoldDB" id="H1FSP5"/>
<evidence type="ECO:0000313" key="2">
    <source>
        <dbReference type="Proteomes" id="UP000006431"/>
    </source>
</evidence>
<dbReference type="HOGENOM" id="CLU_2221860_0_0_7"/>
<comment type="caution">
    <text evidence="1">The sequence shown here is derived from an EMBL/GenBank/DDBJ whole genome shotgun (WGS) entry which is preliminary data.</text>
</comment>